<dbReference type="GO" id="GO:0046872">
    <property type="term" value="F:metal ion binding"/>
    <property type="evidence" value="ECO:0007669"/>
    <property type="project" value="UniProtKB-KW"/>
</dbReference>
<evidence type="ECO:0000256" key="2">
    <source>
        <dbReference type="ARBA" id="ARBA00012035"/>
    </source>
</evidence>
<feature type="binding site" evidence="12">
    <location>
        <position position="363"/>
    </location>
    <ligand>
        <name>K(+)</name>
        <dbReference type="ChEBI" id="CHEBI:29103"/>
    </ligand>
</feature>
<keyword evidence="8 12" id="KW-0067">ATP-binding</keyword>
<dbReference type="PANTHER" id="PTHR10584">
    <property type="entry name" value="SUGAR KINASE"/>
    <property type="match status" value="1"/>
</dbReference>
<dbReference type="GO" id="GO:0005737">
    <property type="term" value="C:cytoplasm"/>
    <property type="evidence" value="ECO:0007669"/>
    <property type="project" value="UniProtKB-SubCell"/>
</dbReference>
<dbReference type="PROSITE" id="PS00584">
    <property type="entry name" value="PFKB_KINASES_2"/>
    <property type="match status" value="1"/>
</dbReference>
<keyword evidence="15" id="KW-1185">Reference proteome</keyword>
<comment type="pathway">
    <text evidence="12">Carbohydrate metabolism; D-ribose degradation; D-ribose 5-phosphate from beta-D-ribopyranose: step 2/2.</text>
</comment>
<feature type="domain" description="Carbohydrate kinase PfkB" evidence="13">
    <location>
        <begin position="22"/>
        <end position="273"/>
    </location>
</feature>
<feature type="binding site" evidence="12">
    <location>
        <position position="328"/>
    </location>
    <ligand>
        <name>K(+)</name>
        <dbReference type="ChEBI" id="CHEBI:29103"/>
    </ligand>
</feature>
<evidence type="ECO:0000256" key="8">
    <source>
        <dbReference type="ARBA" id="ARBA00022840"/>
    </source>
</evidence>
<feature type="binding site" evidence="12">
    <location>
        <position position="177"/>
    </location>
    <ligand>
        <name>substrate</name>
    </ligand>
</feature>
<feature type="binding site" evidence="12">
    <location>
        <begin position="30"/>
        <end position="32"/>
    </location>
    <ligand>
        <name>substrate</name>
    </ligand>
</feature>
<keyword evidence="12" id="KW-0539">Nucleus</keyword>
<dbReference type="Proteomes" id="UP001285354">
    <property type="component" value="Unassembled WGS sequence"/>
</dbReference>
<feature type="active site" description="Proton acceptor" evidence="12">
    <location>
        <position position="332"/>
    </location>
</feature>
<comment type="similarity">
    <text evidence="1">Belongs to the carbohydrate kinase pfkB family.</text>
</comment>
<feature type="binding site" evidence="12">
    <location>
        <begin position="261"/>
        <end position="266"/>
    </location>
    <ligand>
        <name>ATP</name>
        <dbReference type="ChEBI" id="CHEBI:30616"/>
    </ligand>
</feature>
<evidence type="ECO:0000313" key="14">
    <source>
        <dbReference type="EMBL" id="KAK2624020.1"/>
    </source>
</evidence>
<feature type="binding site" evidence="12">
    <location>
        <begin position="331"/>
        <end position="332"/>
    </location>
    <ligand>
        <name>ATP</name>
        <dbReference type="ChEBI" id="CHEBI:30616"/>
    </ligand>
</feature>
<keyword evidence="11 12" id="KW-0119">Carbohydrate metabolism</keyword>
<dbReference type="PANTHER" id="PTHR10584:SF166">
    <property type="entry name" value="RIBOKINASE"/>
    <property type="match status" value="1"/>
</dbReference>
<evidence type="ECO:0000256" key="4">
    <source>
        <dbReference type="ARBA" id="ARBA00022679"/>
    </source>
</evidence>
<feature type="binding site" evidence="12">
    <location>
        <position position="368"/>
    </location>
    <ligand>
        <name>K(+)</name>
        <dbReference type="ChEBI" id="CHEBI:29103"/>
    </ligand>
</feature>
<comment type="subcellular location">
    <subcellularLocation>
        <location evidence="12">Cytoplasm</location>
    </subcellularLocation>
    <subcellularLocation>
        <location evidence="12">Nucleus</location>
    </subcellularLocation>
</comment>
<keyword evidence="5 12" id="KW-0479">Metal-binding</keyword>
<comment type="subunit">
    <text evidence="12">Homodimer.</text>
</comment>
<comment type="similarity">
    <text evidence="12">Belongs to the carbohydrate kinase PfkB family. Ribokinase subfamily.</text>
</comment>
<dbReference type="Pfam" id="PF00294">
    <property type="entry name" value="PfkB"/>
    <property type="match status" value="2"/>
</dbReference>
<protein>
    <recommendedName>
        <fullName evidence="3 12">Ribokinase</fullName>
        <shortName evidence="12">RK</shortName>
        <ecNumber evidence="2 12">2.7.1.15</ecNumber>
    </recommendedName>
</protein>
<evidence type="ECO:0000313" key="15">
    <source>
        <dbReference type="Proteomes" id="UP001285354"/>
    </source>
</evidence>
<evidence type="ECO:0000256" key="3">
    <source>
        <dbReference type="ARBA" id="ARBA00016943"/>
    </source>
</evidence>
<keyword evidence="7 12" id="KW-0418">Kinase</keyword>
<feature type="binding site" evidence="12">
    <location>
        <position position="221"/>
    </location>
    <ligand>
        <name>ATP</name>
        <dbReference type="ChEBI" id="CHEBI:30616"/>
    </ligand>
</feature>
<keyword evidence="9 12" id="KW-0460">Magnesium</keyword>
<comment type="caution">
    <text evidence="12">Lacks conserved residue(s) required for the propagation of feature annotation.</text>
</comment>
<sequence length="399" mass="42151">MEATPPPMNDMNSKSLPEEAKTITVIGSLNYDLVSVTSRIPKAGETLKGISFHSGPGGKGGNQAVAAARLSRNNPRATSQSCENVGINVRMIGAVGEDEFGHRLVDRLSSDGINVSGVKFVENVSTGIAAITVETSNGENRIILNSGANDHVSPTAFSSCGLDSLGVRPDLIILQHEIPAATNLAILRMAREEKIPVLLNPAPGFVLPDEVYRGVTHLILNESEAEILSLRTPGQVTEPDFDWSIVGDFFLQKGVVNVVITLGPRGAFFASSTPIHHDFPDQPLPTRTVMRPGPPVTAPAGAGLVGEPVLTEQGYVPAAKVKRVVDTTAAGDTFVGAYAVGVVLGLPWIEDIVQAACKASAVTVESAGAQNSIPWMDEVWNLPNEVAWPHLRAEPPTST</sequence>
<dbReference type="InterPro" id="IPR029056">
    <property type="entry name" value="Ribokinase-like"/>
</dbReference>
<organism evidence="14 15">
    <name type="scientific">Diplocarpon rosae</name>
    <dbReference type="NCBI Taxonomy" id="946125"/>
    <lineage>
        <taxon>Eukaryota</taxon>
        <taxon>Fungi</taxon>
        <taxon>Dikarya</taxon>
        <taxon>Ascomycota</taxon>
        <taxon>Pezizomycotina</taxon>
        <taxon>Leotiomycetes</taxon>
        <taxon>Helotiales</taxon>
        <taxon>Drepanopezizaceae</taxon>
        <taxon>Diplocarpon</taxon>
    </lineage>
</organism>
<feature type="binding site" evidence="12">
    <location>
        <position position="366"/>
    </location>
    <ligand>
        <name>K(+)</name>
        <dbReference type="ChEBI" id="CHEBI:29103"/>
    </ligand>
</feature>
<comment type="caution">
    <text evidence="14">The sequence shown here is derived from an EMBL/GenBank/DDBJ whole genome shotgun (WGS) entry which is preliminary data.</text>
</comment>
<keyword evidence="6 12" id="KW-0547">Nucleotide-binding</keyword>
<dbReference type="InterPro" id="IPR011611">
    <property type="entry name" value="PfkB_dom"/>
</dbReference>
<feature type="binding site" evidence="12">
    <location>
        <position position="326"/>
    </location>
    <ligand>
        <name>K(+)</name>
        <dbReference type="ChEBI" id="CHEBI:29103"/>
    </ligand>
</feature>
<comment type="cofactor">
    <cofactor evidence="12">
        <name>Mg(2+)</name>
        <dbReference type="ChEBI" id="CHEBI:18420"/>
    </cofactor>
    <text evidence="12">Requires a divalent cation, most likely magnesium in vivo, as an electrophilic catalyst to aid phosphoryl group transfer. It is the chelate of the metal and the nucleotide that is the actual substrate.</text>
</comment>
<dbReference type="EMBL" id="JAUBYV010000011">
    <property type="protein sequence ID" value="KAK2624020.1"/>
    <property type="molecule type" value="Genomic_DNA"/>
</dbReference>
<evidence type="ECO:0000256" key="6">
    <source>
        <dbReference type="ARBA" id="ARBA00022741"/>
    </source>
</evidence>
<comment type="function">
    <text evidence="12">Catalyzes the phosphorylation of ribose at O-5 in a reaction requiring ATP and magnesium. The resulting D-ribose-5-phosphate can then be used either for sythesis of nucleotides, histidine, and tryptophan, or as a component of the pentose phosphate pathway.</text>
</comment>
<keyword evidence="12" id="KW-0963">Cytoplasm</keyword>
<evidence type="ECO:0000256" key="12">
    <source>
        <dbReference type="HAMAP-Rule" id="MF_03215"/>
    </source>
</evidence>
<dbReference type="PRINTS" id="PR00990">
    <property type="entry name" value="RIBOKINASE"/>
</dbReference>
<feature type="domain" description="Carbohydrate kinase PfkB" evidence="13">
    <location>
        <begin position="312"/>
        <end position="375"/>
    </location>
</feature>
<dbReference type="InterPro" id="IPR002173">
    <property type="entry name" value="Carboh/pur_kinase_PfkB_CS"/>
</dbReference>
<evidence type="ECO:0000256" key="1">
    <source>
        <dbReference type="ARBA" id="ARBA00005380"/>
    </source>
</evidence>
<evidence type="ECO:0000256" key="10">
    <source>
        <dbReference type="ARBA" id="ARBA00022958"/>
    </source>
</evidence>
<dbReference type="GO" id="GO:0019303">
    <property type="term" value="P:D-ribose catabolic process"/>
    <property type="evidence" value="ECO:0007669"/>
    <property type="project" value="UniProtKB-UniRule"/>
</dbReference>
<evidence type="ECO:0000256" key="11">
    <source>
        <dbReference type="ARBA" id="ARBA00023277"/>
    </source>
</evidence>
<dbReference type="SUPFAM" id="SSF53613">
    <property type="entry name" value="Ribokinase-like"/>
    <property type="match status" value="1"/>
</dbReference>
<name>A0AAD9SWJ9_9HELO</name>
<evidence type="ECO:0000256" key="7">
    <source>
        <dbReference type="ARBA" id="ARBA00022777"/>
    </source>
</evidence>
<comment type="activity regulation">
    <text evidence="12">Activated by a monovalent cation that binds near, but not in, the active site. The most likely occupant of the site in vivo is potassium. Ion binding induces a conformational change that may alter substrate affinity.</text>
</comment>
<evidence type="ECO:0000259" key="13">
    <source>
        <dbReference type="Pfam" id="PF00294"/>
    </source>
</evidence>
<accession>A0AAD9SWJ9</accession>
<dbReference type="GO" id="GO:0005634">
    <property type="term" value="C:nucleus"/>
    <property type="evidence" value="ECO:0007669"/>
    <property type="project" value="UniProtKB-SubCell"/>
</dbReference>
<evidence type="ECO:0000256" key="5">
    <source>
        <dbReference type="ARBA" id="ARBA00022723"/>
    </source>
</evidence>
<dbReference type="CDD" id="cd01174">
    <property type="entry name" value="ribokinase"/>
    <property type="match status" value="1"/>
</dbReference>
<dbReference type="InterPro" id="IPR011877">
    <property type="entry name" value="Ribokinase"/>
</dbReference>
<feature type="binding site" evidence="12">
    <location>
        <begin position="58"/>
        <end position="62"/>
    </location>
    <ligand>
        <name>substrate</name>
    </ligand>
</feature>
<keyword evidence="10 12" id="KW-0630">Potassium</keyword>
<dbReference type="AlphaFoldDB" id="A0AAD9SWJ9"/>
<keyword evidence="4 12" id="KW-0808">Transferase</keyword>
<dbReference type="HAMAP" id="MF_01987">
    <property type="entry name" value="Ribokinase"/>
    <property type="match status" value="1"/>
</dbReference>
<comment type="catalytic activity">
    <reaction evidence="12">
        <text>D-ribose + ATP = D-ribose 5-phosphate + ADP + H(+)</text>
        <dbReference type="Rhea" id="RHEA:13697"/>
        <dbReference type="ChEBI" id="CHEBI:15378"/>
        <dbReference type="ChEBI" id="CHEBI:30616"/>
        <dbReference type="ChEBI" id="CHEBI:47013"/>
        <dbReference type="ChEBI" id="CHEBI:78346"/>
        <dbReference type="ChEBI" id="CHEBI:456216"/>
        <dbReference type="EC" id="2.7.1.15"/>
    </reaction>
</comment>
<dbReference type="GO" id="GO:0005524">
    <property type="term" value="F:ATP binding"/>
    <property type="evidence" value="ECO:0007669"/>
    <property type="project" value="UniProtKB-UniRule"/>
</dbReference>
<dbReference type="EC" id="2.7.1.15" evidence="2 12"/>
<reference evidence="14" key="1">
    <citation type="submission" date="2023-06" db="EMBL/GenBank/DDBJ databases">
        <title>Draft genome of Marssonina rosae.</title>
        <authorList>
            <person name="Cheng Q."/>
        </authorList>
    </citation>
    <scope>NUCLEOTIDE SEQUENCE</scope>
    <source>
        <strain evidence="14">R4</strain>
    </source>
</reference>
<dbReference type="GO" id="GO:0004747">
    <property type="term" value="F:ribokinase activity"/>
    <property type="evidence" value="ECO:0007669"/>
    <property type="project" value="UniProtKB-UniRule"/>
</dbReference>
<feature type="binding site" evidence="12">
    <location>
        <position position="332"/>
    </location>
    <ligand>
        <name>substrate</name>
    </ligand>
</feature>
<feature type="binding site" evidence="12">
    <location>
        <position position="372"/>
    </location>
    <ligand>
        <name>K(+)</name>
        <dbReference type="ChEBI" id="CHEBI:29103"/>
    </ligand>
</feature>
<proteinExistence type="inferred from homology"/>
<dbReference type="InterPro" id="IPR002139">
    <property type="entry name" value="Ribo/fructo_kinase"/>
</dbReference>
<gene>
    <name evidence="14" type="ORF">QTJ16_006654</name>
</gene>
<evidence type="ECO:0000256" key="9">
    <source>
        <dbReference type="ARBA" id="ARBA00022842"/>
    </source>
</evidence>
<dbReference type="Gene3D" id="3.40.1190.20">
    <property type="match status" value="1"/>
</dbReference>